<dbReference type="EMBL" id="CP101806">
    <property type="protein sequence ID" value="UUD35230.1"/>
    <property type="molecule type" value="Genomic_DNA"/>
</dbReference>
<name>A0A3P8KWW8_9BACT</name>
<dbReference type="GO" id="GO:0005737">
    <property type="term" value="C:cytoplasm"/>
    <property type="evidence" value="ECO:0007669"/>
    <property type="project" value="TreeGrafter"/>
</dbReference>
<dbReference type="AlphaFoldDB" id="A0A3P8KWW8"/>
<dbReference type="SMART" id="SM00460">
    <property type="entry name" value="TGc"/>
    <property type="match status" value="1"/>
</dbReference>
<accession>A0A3P8KWW8</accession>
<evidence type="ECO:0000313" key="4">
    <source>
        <dbReference type="EMBL" id="UUD35230.1"/>
    </source>
</evidence>
<dbReference type="InterPro" id="IPR038765">
    <property type="entry name" value="Papain-like_cys_pep_sf"/>
</dbReference>
<dbReference type="PANTHER" id="PTHR46333">
    <property type="entry name" value="CYTOKINESIS PROTEIN 3"/>
    <property type="match status" value="1"/>
</dbReference>
<dbReference type="Proteomes" id="UP001058569">
    <property type="component" value="Chromosome"/>
</dbReference>
<dbReference type="Pfam" id="PF01841">
    <property type="entry name" value="Transglut_core"/>
    <property type="match status" value="1"/>
</dbReference>
<dbReference type="RefSeq" id="WP_174705416.1">
    <property type="nucleotide sequence ID" value="NZ_CP101806.1"/>
</dbReference>
<dbReference type="InterPro" id="IPR052557">
    <property type="entry name" value="CAP/Cytokinesis_protein"/>
</dbReference>
<feature type="compositionally biased region" description="Basic and acidic residues" evidence="1">
    <location>
        <begin position="33"/>
        <end position="51"/>
    </location>
</feature>
<reference evidence="4" key="2">
    <citation type="submission" date="2022-07" db="EMBL/GenBank/DDBJ databases">
        <title>Complete genome of Mycoplasma caviae type strain G122.</title>
        <authorList>
            <person name="Spergser J."/>
        </authorList>
    </citation>
    <scope>NUCLEOTIDE SEQUENCE</scope>
    <source>
        <strain evidence="4">G122</strain>
    </source>
</reference>
<evidence type="ECO:0000259" key="3">
    <source>
        <dbReference type="SMART" id="SM00460"/>
    </source>
</evidence>
<keyword evidence="7" id="KW-1185">Reference proteome</keyword>
<sequence>MRKTKNIFSLFSLLSATVSLPFFATSCIFPKEKKNEEQEPNEDINKPDIKPTKKPNKNQTGSTEDNKVVAKPQPKPKPQPQPKPVPKVEEIDNRIYKYGLKADSIAEMQLNENKKALSLSKVMNFVGDIDSVEHTRNTQLNALVNKALKLRDELIELNEKIYNAFGLHEGRYKTYLDAYENFVTIGFNQLNTGLTANINGTPYPTIRYILENYEDNPYTIQGNIRFFTNILDNIEKSINYYKKDLDLSFDLKDAYEVDLNNLDFLKTAKAVDTLSKEQVLQIRKDLLFKGKITTQLQLTRHNSSRSQDKLFADFYSTWYDITGGSNYFNDVADTTLSYTNNKILIKPDSIRYRTDSAREEVELNSLMTAVIYKIISKNMTIEQKVRAIHNWVVENNEYLINWELKNSDKEPLRSQCRSPYSYFTAQKRRIVCEGYARTFSRFLTLMNIPVWYIGGPAATTSGQEGHAWNMVRINGKEYYFDPTWNDPSMDASMDKNFQGKRMMPHRFKYYMLTWNQIKNTRDTARDFSNTVKEIASIRNAKGLDYIKVY</sequence>
<evidence type="ECO:0000256" key="2">
    <source>
        <dbReference type="SAM" id="SignalP"/>
    </source>
</evidence>
<dbReference type="InterPro" id="IPR002931">
    <property type="entry name" value="Transglutaminase-like"/>
</dbReference>
<feature type="compositionally biased region" description="Pro residues" evidence="1">
    <location>
        <begin position="73"/>
        <end position="85"/>
    </location>
</feature>
<dbReference type="EMBL" id="UZVY01000001">
    <property type="protein sequence ID" value="VDR41987.1"/>
    <property type="molecule type" value="Genomic_DNA"/>
</dbReference>
<dbReference type="Gene3D" id="3.10.620.30">
    <property type="match status" value="1"/>
</dbReference>
<feature type="region of interest" description="Disordered" evidence="1">
    <location>
        <begin position="33"/>
        <end position="88"/>
    </location>
</feature>
<organism evidence="5 6">
    <name type="scientific">Mycoplasmopsis caviae</name>
    <dbReference type="NCBI Taxonomy" id="55603"/>
    <lineage>
        <taxon>Bacteria</taxon>
        <taxon>Bacillati</taxon>
        <taxon>Mycoplasmatota</taxon>
        <taxon>Mycoplasmoidales</taxon>
        <taxon>Metamycoplasmataceae</taxon>
        <taxon>Mycoplasmopsis</taxon>
    </lineage>
</organism>
<dbReference type="PANTHER" id="PTHR46333:SF2">
    <property type="entry name" value="CYTOKINESIS PROTEIN 3"/>
    <property type="match status" value="1"/>
</dbReference>
<dbReference type="Proteomes" id="UP000280036">
    <property type="component" value="Unassembled WGS sequence"/>
</dbReference>
<evidence type="ECO:0000313" key="7">
    <source>
        <dbReference type="Proteomes" id="UP001058569"/>
    </source>
</evidence>
<dbReference type="PROSITE" id="PS51257">
    <property type="entry name" value="PROKAR_LIPOPROTEIN"/>
    <property type="match status" value="1"/>
</dbReference>
<keyword evidence="2" id="KW-0732">Signal</keyword>
<proteinExistence type="predicted"/>
<feature type="chain" id="PRO_5017962521" evidence="2">
    <location>
        <begin position="25"/>
        <end position="549"/>
    </location>
</feature>
<feature type="signal peptide" evidence="2">
    <location>
        <begin position="1"/>
        <end position="24"/>
    </location>
</feature>
<reference evidence="5 6" key="1">
    <citation type="submission" date="2018-12" db="EMBL/GenBank/DDBJ databases">
        <authorList>
            <consortium name="Pathogen Informatics"/>
        </authorList>
    </citation>
    <scope>NUCLEOTIDE SEQUENCE [LARGE SCALE GENOMIC DNA]</scope>
    <source>
        <strain evidence="5 6">NCTC10126</strain>
    </source>
</reference>
<dbReference type="SUPFAM" id="SSF54001">
    <property type="entry name" value="Cysteine proteinases"/>
    <property type="match status" value="1"/>
</dbReference>
<gene>
    <name evidence="5" type="ORF">NCTC10126_00480</name>
    <name evidence="4" type="ORF">NPA07_05510</name>
</gene>
<evidence type="ECO:0000313" key="5">
    <source>
        <dbReference type="EMBL" id="VDR41987.1"/>
    </source>
</evidence>
<evidence type="ECO:0000313" key="6">
    <source>
        <dbReference type="Proteomes" id="UP000280036"/>
    </source>
</evidence>
<feature type="domain" description="Transglutaminase-like" evidence="3">
    <location>
        <begin position="424"/>
        <end position="484"/>
    </location>
</feature>
<protein>
    <submittedName>
        <fullName evidence="4">Transglutaminase domain-containing protein</fullName>
    </submittedName>
</protein>
<evidence type="ECO:0000256" key="1">
    <source>
        <dbReference type="SAM" id="MobiDB-lite"/>
    </source>
</evidence>